<dbReference type="Gene3D" id="2.40.170.20">
    <property type="entry name" value="TonB-dependent receptor, beta-barrel domain"/>
    <property type="match status" value="1"/>
</dbReference>
<gene>
    <name evidence="5" type="ORF">HMPREF9141_0199</name>
</gene>
<evidence type="ECO:0000256" key="2">
    <source>
        <dbReference type="ARBA" id="ARBA00023136"/>
    </source>
</evidence>
<feature type="domain" description="Outer membrane protein beta-barrel" evidence="4">
    <location>
        <begin position="388"/>
        <end position="785"/>
    </location>
</feature>
<dbReference type="HOGENOM" id="CLU_017617_0_1_10"/>
<comment type="caution">
    <text evidence="5">The sequence shown here is derived from an EMBL/GenBank/DDBJ whole genome shotgun (WGS) entry which is preliminary data.</text>
</comment>
<keyword evidence="2" id="KW-0472">Membrane</keyword>
<reference evidence="5 6" key="1">
    <citation type="submission" date="2011-01" db="EMBL/GenBank/DDBJ databases">
        <authorList>
            <person name="Muzny D."/>
            <person name="Qin X."/>
            <person name="Deng J."/>
            <person name="Jiang H."/>
            <person name="Liu Y."/>
            <person name="Qu J."/>
            <person name="Song X.-Z."/>
            <person name="Zhang L."/>
            <person name="Thornton R."/>
            <person name="Coyle M."/>
            <person name="Francisco L."/>
            <person name="Jackson L."/>
            <person name="Javaid M."/>
            <person name="Korchina V."/>
            <person name="Kovar C."/>
            <person name="Mata R."/>
            <person name="Mathew T."/>
            <person name="Ngo R."/>
            <person name="Nguyen L."/>
            <person name="Nguyen N."/>
            <person name="Okwuonu G."/>
            <person name="Ongeri F."/>
            <person name="Pham C."/>
            <person name="Simmons D."/>
            <person name="Wilczek-Boney K."/>
            <person name="Hale W."/>
            <person name="Jakkamsetti A."/>
            <person name="Pham P."/>
            <person name="Ruth R."/>
            <person name="San Lucas F."/>
            <person name="Warren J."/>
            <person name="Zhang J."/>
            <person name="Zhao Z."/>
            <person name="Zhou C."/>
            <person name="Zhu D."/>
            <person name="Lee S."/>
            <person name="Bess C."/>
            <person name="Blankenburg K."/>
            <person name="Forbes L."/>
            <person name="Fu Q."/>
            <person name="Gubbala S."/>
            <person name="Hirani K."/>
            <person name="Jayaseelan J.C."/>
            <person name="Lara F."/>
            <person name="Munidasa M."/>
            <person name="Palculict T."/>
            <person name="Patil S."/>
            <person name="Pu L.-L."/>
            <person name="Saada N."/>
            <person name="Tang L."/>
            <person name="Weissenberger G."/>
            <person name="Zhu Y."/>
            <person name="Hemphill L."/>
            <person name="Shang Y."/>
            <person name="Youmans B."/>
            <person name="Ayvaz T."/>
            <person name="Ross M."/>
            <person name="Santibanez J."/>
            <person name="Aqrawi P."/>
            <person name="Gross S."/>
            <person name="Joshi V."/>
            <person name="Fowler G."/>
            <person name="Nazareth L."/>
            <person name="Reid J."/>
            <person name="Worley K."/>
            <person name="Petrosino J."/>
            <person name="Highlander S."/>
            <person name="Gibbs R."/>
        </authorList>
    </citation>
    <scope>NUCLEOTIDE SEQUENCE [LARGE SCALE GENOMIC DNA]</scope>
    <source>
        <strain evidence="5 6">DSM 16608</strain>
    </source>
</reference>
<keyword evidence="3" id="KW-0998">Cell outer membrane</keyword>
<proteinExistence type="predicted"/>
<keyword evidence="6" id="KW-1185">Reference proteome</keyword>
<dbReference type="InterPro" id="IPR037066">
    <property type="entry name" value="Plug_dom_sf"/>
</dbReference>
<organism evidence="5 6">
    <name type="scientific">Prevotella multiformis DSM 16608</name>
    <dbReference type="NCBI Taxonomy" id="888743"/>
    <lineage>
        <taxon>Bacteria</taxon>
        <taxon>Pseudomonadati</taxon>
        <taxon>Bacteroidota</taxon>
        <taxon>Bacteroidia</taxon>
        <taxon>Bacteroidales</taxon>
        <taxon>Prevotellaceae</taxon>
        <taxon>Prevotella</taxon>
    </lineage>
</organism>
<dbReference type="InterPro" id="IPR036942">
    <property type="entry name" value="Beta-barrel_TonB_sf"/>
</dbReference>
<dbReference type="GO" id="GO:0009279">
    <property type="term" value="C:cell outer membrane"/>
    <property type="evidence" value="ECO:0007669"/>
    <property type="project" value="UniProtKB-SubCell"/>
</dbReference>
<dbReference type="Pfam" id="PF14905">
    <property type="entry name" value="OMP_b-brl_3"/>
    <property type="match status" value="1"/>
</dbReference>
<protein>
    <submittedName>
        <fullName evidence="5">TonB-dependent receptor plug domain protein</fullName>
    </submittedName>
</protein>
<evidence type="ECO:0000313" key="6">
    <source>
        <dbReference type="Proteomes" id="UP000005697"/>
    </source>
</evidence>
<dbReference type="Proteomes" id="UP000005697">
    <property type="component" value="Unassembled WGS sequence"/>
</dbReference>
<dbReference type="STRING" id="888743.HMPREF9141_0199"/>
<comment type="subcellular location">
    <subcellularLocation>
        <location evidence="1">Cell outer membrane</location>
    </subcellularLocation>
</comment>
<sequence length="812" mass="91754">MFKLQKYAKKAKSTGFFYILTQRSRPPEKVLLHLPKAKRETRPHAAVTLQALPHAAVQESFFYGKVGRIEKKPNFADYTTNNEKRFTMRKKALLTLAASLAAASLPAQNTVRTDSTETHKMEEVIVTQRRQLIKNDIDKLTYDVQHDKTAQTKTTLEILKKIPLVTVDGQENIKIQGSASFKVYKNGHPDPSLSGQNLKDILKAIPASTIKRIEVITDPGAKYDAEGTTAILNIVMLGSSRLQGVSGNVNAGANTNGSTRVGAYLTTQAGKLTTAVNYNYADQNKKQTENDRDEAYDYVKTGEHTHEYGKNSTGAKIHFGNISASYEIDSLNLLTASTNFFGYKADANTQSTTERWDKNNQLIYKFDSDVTTPGYSYLNLGGRFDYQHKTRLEGETLTLSYMLAATRQHTTFRQTYSNMTNFPADYTGYDQNSRERFTEHTFQIDYVRPFGKHHKLESGTKYILRHNNSTSLMDYQGTTPDMENRFRHNAQVAAAYLSYILTAGKWSARAGLRYEYTHMKASYPDGSNADYHANLNDWVPSASLQYKISDGQTLKFSYNTSINRPGIGYLNPAIISTPTTVSFGNANLGSSRNQKLQMEYMLVTSKLTVQFNPYYSFTNNGIGRILYEQNRKDVSTYQNALKSKVFGISSYTEWTPFTGTTFTLNASMRYAHITLPTPYIKNSGCGGGIYFDWEQKIPWKLTLTTSLGGEYGNRVYNPYAIEGHWFYYDFTLTRRFLKDKLTVSLSAESPFIKEKSSTYRIVRGDYTGYERSVMYPRCFNIGFSWSFGKLKASVKKAERSIQNDDLVGGGKK</sequence>
<dbReference type="PANTHER" id="PTHR40980:SF4">
    <property type="entry name" value="TONB-DEPENDENT RECEPTOR-LIKE BETA-BARREL DOMAIN-CONTAINING PROTEIN"/>
    <property type="match status" value="1"/>
</dbReference>
<dbReference type="eggNOG" id="COG1629">
    <property type="taxonomic scope" value="Bacteria"/>
</dbReference>
<dbReference type="SUPFAM" id="SSF56935">
    <property type="entry name" value="Porins"/>
    <property type="match status" value="1"/>
</dbReference>
<dbReference type="Gene3D" id="2.170.130.10">
    <property type="entry name" value="TonB-dependent receptor, plug domain"/>
    <property type="match status" value="1"/>
</dbReference>
<dbReference type="InterPro" id="IPR041700">
    <property type="entry name" value="OMP_b-brl_3"/>
</dbReference>
<accession>F0F3N3</accession>
<evidence type="ECO:0000313" key="5">
    <source>
        <dbReference type="EMBL" id="EGC21449.1"/>
    </source>
</evidence>
<dbReference type="AlphaFoldDB" id="F0F3N3"/>
<name>F0F3N3_9BACT</name>
<dbReference type="EMBL" id="AEWX01000001">
    <property type="protein sequence ID" value="EGC21449.1"/>
    <property type="molecule type" value="Genomic_DNA"/>
</dbReference>
<dbReference type="PANTHER" id="PTHR40980">
    <property type="entry name" value="PLUG DOMAIN-CONTAINING PROTEIN"/>
    <property type="match status" value="1"/>
</dbReference>
<evidence type="ECO:0000256" key="3">
    <source>
        <dbReference type="ARBA" id="ARBA00023237"/>
    </source>
</evidence>
<evidence type="ECO:0000259" key="4">
    <source>
        <dbReference type="Pfam" id="PF14905"/>
    </source>
</evidence>
<keyword evidence="5" id="KW-0675">Receptor</keyword>
<evidence type="ECO:0000256" key="1">
    <source>
        <dbReference type="ARBA" id="ARBA00004442"/>
    </source>
</evidence>